<feature type="region of interest" description="Disordered" evidence="1">
    <location>
        <begin position="37"/>
        <end position="64"/>
    </location>
</feature>
<feature type="compositionally biased region" description="Polar residues" evidence="1">
    <location>
        <begin position="53"/>
        <end position="64"/>
    </location>
</feature>
<dbReference type="InParanoid" id="H2XW32"/>
<reference evidence="2" key="3">
    <citation type="submission" date="2025-08" db="UniProtKB">
        <authorList>
            <consortium name="Ensembl"/>
        </authorList>
    </citation>
    <scope>IDENTIFICATION</scope>
</reference>
<reference evidence="2" key="2">
    <citation type="journal article" date="2008" name="Genome Biol.">
        <title>Improved genome assembly and evidence-based global gene model set for the chordate Ciona intestinalis: new insight into intron and operon populations.</title>
        <authorList>
            <person name="Satou Y."/>
            <person name="Mineta K."/>
            <person name="Ogasawara M."/>
            <person name="Sasakura Y."/>
            <person name="Shoguchi E."/>
            <person name="Ueno K."/>
            <person name="Yamada L."/>
            <person name="Matsumoto J."/>
            <person name="Wasserscheid J."/>
            <person name="Dewar K."/>
            <person name="Wiley G.B."/>
            <person name="Macmil S.L."/>
            <person name="Roe B.A."/>
            <person name="Zeller R.W."/>
            <person name="Hastings K.E."/>
            <person name="Lemaire P."/>
            <person name="Lindquist E."/>
            <person name="Endo T."/>
            <person name="Hotta K."/>
            <person name="Inaba K."/>
        </authorList>
    </citation>
    <scope>NUCLEOTIDE SEQUENCE [LARGE SCALE GENOMIC DNA]</scope>
    <source>
        <strain evidence="2">wild type</strain>
    </source>
</reference>
<sequence>MYILFGLTLLLSVTSLLLLFGLFNSMRRKMPTPMNDFSNGALNLEEQPKEQPKNVNNDAHVTTF</sequence>
<protein>
    <submittedName>
        <fullName evidence="2">Uncharacterized protein</fullName>
    </submittedName>
</protein>
<dbReference type="Proteomes" id="UP000008144">
    <property type="component" value="Chromosome 11"/>
</dbReference>
<organism evidence="2 3">
    <name type="scientific">Ciona intestinalis</name>
    <name type="common">Transparent sea squirt</name>
    <name type="synonym">Ascidia intestinalis</name>
    <dbReference type="NCBI Taxonomy" id="7719"/>
    <lineage>
        <taxon>Eukaryota</taxon>
        <taxon>Metazoa</taxon>
        <taxon>Chordata</taxon>
        <taxon>Tunicata</taxon>
        <taxon>Ascidiacea</taxon>
        <taxon>Phlebobranchia</taxon>
        <taxon>Cionidae</taxon>
        <taxon>Ciona</taxon>
    </lineage>
</organism>
<evidence type="ECO:0000256" key="1">
    <source>
        <dbReference type="SAM" id="MobiDB-lite"/>
    </source>
</evidence>
<dbReference type="EMBL" id="EAAA01000801">
    <property type="status" value="NOT_ANNOTATED_CDS"/>
    <property type="molecule type" value="Genomic_DNA"/>
</dbReference>
<evidence type="ECO:0000313" key="3">
    <source>
        <dbReference type="Proteomes" id="UP000008144"/>
    </source>
</evidence>
<evidence type="ECO:0000313" key="2">
    <source>
        <dbReference type="Ensembl" id="ENSCINP00000033866.1"/>
    </source>
</evidence>
<dbReference type="Ensembl" id="ENSCINT00000036431.1">
    <property type="protein sequence ID" value="ENSCINP00000033866.1"/>
    <property type="gene ID" value="ENSCING00000024832.1"/>
</dbReference>
<proteinExistence type="predicted"/>
<keyword evidence="3" id="KW-1185">Reference proteome</keyword>
<dbReference type="AlphaFoldDB" id="H2XW32"/>
<dbReference type="HOGENOM" id="CLU_2866959_0_0_1"/>
<reference evidence="2" key="4">
    <citation type="submission" date="2025-09" db="UniProtKB">
        <authorList>
            <consortium name="Ensembl"/>
        </authorList>
    </citation>
    <scope>IDENTIFICATION</scope>
</reference>
<accession>H2XW32</accession>
<name>H2XW32_CIOIN</name>
<reference evidence="3" key="1">
    <citation type="journal article" date="2002" name="Science">
        <title>The draft genome of Ciona intestinalis: insights into chordate and vertebrate origins.</title>
        <authorList>
            <person name="Dehal P."/>
            <person name="Satou Y."/>
            <person name="Campbell R.K."/>
            <person name="Chapman J."/>
            <person name="Degnan B."/>
            <person name="De Tomaso A."/>
            <person name="Davidson B."/>
            <person name="Di Gregorio A."/>
            <person name="Gelpke M."/>
            <person name="Goodstein D.M."/>
            <person name="Harafuji N."/>
            <person name="Hastings K.E."/>
            <person name="Ho I."/>
            <person name="Hotta K."/>
            <person name="Huang W."/>
            <person name="Kawashima T."/>
            <person name="Lemaire P."/>
            <person name="Martinez D."/>
            <person name="Meinertzhagen I.A."/>
            <person name="Necula S."/>
            <person name="Nonaka M."/>
            <person name="Putnam N."/>
            <person name="Rash S."/>
            <person name="Saiga H."/>
            <person name="Satake M."/>
            <person name="Terry A."/>
            <person name="Yamada L."/>
            <person name="Wang H.G."/>
            <person name="Awazu S."/>
            <person name="Azumi K."/>
            <person name="Boore J."/>
            <person name="Branno M."/>
            <person name="Chin-Bow S."/>
            <person name="DeSantis R."/>
            <person name="Doyle S."/>
            <person name="Francino P."/>
            <person name="Keys D.N."/>
            <person name="Haga S."/>
            <person name="Hayashi H."/>
            <person name="Hino K."/>
            <person name="Imai K.S."/>
            <person name="Inaba K."/>
            <person name="Kano S."/>
            <person name="Kobayashi K."/>
            <person name="Kobayashi M."/>
            <person name="Lee B.I."/>
            <person name="Makabe K.W."/>
            <person name="Manohar C."/>
            <person name="Matassi G."/>
            <person name="Medina M."/>
            <person name="Mochizuki Y."/>
            <person name="Mount S."/>
            <person name="Morishita T."/>
            <person name="Miura S."/>
            <person name="Nakayama A."/>
            <person name="Nishizaka S."/>
            <person name="Nomoto H."/>
            <person name="Ohta F."/>
            <person name="Oishi K."/>
            <person name="Rigoutsos I."/>
            <person name="Sano M."/>
            <person name="Sasaki A."/>
            <person name="Sasakura Y."/>
            <person name="Shoguchi E."/>
            <person name="Shin-i T."/>
            <person name="Spagnuolo A."/>
            <person name="Stainier D."/>
            <person name="Suzuki M.M."/>
            <person name="Tassy O."/>
            <person name="Takatori N."/>
            <person name="Tokuoka M."/>
            <person name="Yagi K."/>
            <person name="Yoshizaki F."/>
            <person name="Wada S."/>
            <person name="Zhang C."/>
            <person name="Hyatt P.D."/>
            <person name="Larimer F."/>
            <person name="Detter C."/>
            <person name="Doggett N."/>
            <person name="Glavina T."/>
            <person name="Hawkins T."/>
            <person name="Richardson P."/>
            <person name="Lucas S."/>
            <person name="Kohara Y."/>
            <person name="Levine M."/>
            <person name="Satoh N."/>
            <person name="Rokhsar D.S."/>
        </authorList>
    </citation>
    <scope>NUCLEOTIDE SEQUENCE [LARGE SCALE GENOMIC DNA]</scope>
</reference>